<sequence length="145" mass="15858">MTELNTPETQAAQVAATPEPQAAPVLQSAQALEPVATTQTPTPETPAGNPAPVPVKLELLRKHDSFVYTDKNGYEWPYEVQFPGMRELYDMIDDAGRSTSKLYDAYLKYVVVSPAGLTIDSFNDRPGLAQVMDKVDTFLVKAQGI</sequence>
<protein>
    <submittedName>
        <fullName evidence="2">Uncharacterized protein</fullName>
    </submittedName>
</protein>
<organism evidence="2 3">
    <name type="scientific">Loigolactobacillus bifermentans DSM 20003</name>
    <dbReference type="NCBI Taxonomy" id="1423726"/>
    <lineage>
        <taxon>Bacteria</taxon>
        <taxon>Bacillati</taxon>
        <taxon>Bacillota</taxon>
        <taxon>Bacilli</taxon>
        <taxon>Lactobacillales</taxon>
        <taxon>Lactobacillaceae</taxon>
        <taxon>Loigolactobacillus</taxon>
    </lineage>
</organism>
<dbReference type="EMBL" id="AZDA01000003">
    <property type="protein sequence ID" value="KRK40796.1"/>
    <property type="molecule type" value="Genomic_DNA"/>
</dbReference>
<dbReference type="RefSeq" id="WP_057903231.1">
    <property type="nucleotide sequence ID" value="NZ_AZDA01000003.1"/>
</dbReference>
<gene>
    <name evidence="2" type="ORF">FC07_GL002545</name>
</gene>
<evidence type="ECO:0000313" key="2">
    <source>
        <dbReference type="EMBL" id="KRK40796.1"/>
    </source>
</evidence>
<dbReference type="PATRIC" id="fig|1423726.3.peg.2641"/>
<dbReference type="AlphaFoldDB" id="A0A0R1H2J6"/>
<evidence type="ECO:0000313" key="3">
    <source>
        <dbReference type="Proteomes" id="UP000051461"/>
    </source>
</evidence>
<evidence type="ECO:0000256" key="1">
    <source>
        <dbReference type="SAM" id="MobiDB-lite"/>
    </source>
</evidence>
<name>A0A0R1H2J6_9LACO</name>
<reference evidence="2 3" key="1">
    <citation type="journal article" date="2015" name="Genome Announc.">
        <title>Expanding the biotechnology potential of lactobacilli through comparative genomics of 213 strains and associated genera.</title>
        <authorList>
            <person name="Sun Z."/>
            <person name="Harris H.M."/>
            <person name="McCann A."/>
            <person name="Guo C."/>
            <person name="Argimon S."/>
            <person name="Zhang W."/>
            <person name="Yang X."/>
            <person name="Jeffery I.B."/>
            <person name="Cooney J.C."/>
            <person name="Kagawa T.F."/>
            <person name="Liu W."/>
            <person name="Song Y."/>
            <person name="Salvetti E."/>
            <person name="Wrobel A."/>
            <person name="Rasinkangas P."/>
            <person name="Parkhill J."/>
            <person name="Rea M.C."/>
            <person name="O'Sullivan O."/>
            <person name="Ritari J."/>
            <person name="Douillard F.P."/>
            <person name="Paul Ross R."/>
            <person name="Yang R."/>
            <person name="Briner A.E."/>
            <person name="Felis G.E."/>
            <person name="de Vos W.M."/>
            <person name="Barrangou R."/>
            <person name="Klaenhammer T.R."/>
            <person name="Caufield P.W."/>
            <person name="Cui Y."/>
            <person name="Zhang H."/>
            <person name="O'Toole P.W."/>
        </authorList>
    </citation>
    <scope>NUCLEOTIDE SEQUENCE [LARGE SCALE GENOMIC DNA]</scope>
    <source>
        <strain evidence="2 3">DSM 20003</strain>
    </source>
</reference>
<proteinExistence type="predicted"/>
<comment type="caution">
    <text evidence="2">The sequence shown here is derived from an EMBL/GenBank/DDBJ whole genome shotgun (WGS) entry which is preliminary data.</text>
</comment>
<accession>A0A0R1H2J6</accession>
<feature type="region of interest" description="Disordered" evidence="1">
    <location>
        <begin position="1"/>
        <end position="53"/>
    </location>
</feature>
<dbReference type="OrthoDB" id="2627254at2"/>
<feature type="compositionally biased region" description="Low complexity" evidence="1">
    <location>
        <begin position="33"/>
        <end position="47"/>
    </location>
</feature>
<dbReference type="STRING" id="1423726.FC07_GL002545"/>
<keyword evidence="3" id="KW-1185">Reference proteome</keyword>
<feature type="compositionally biased region" description="Polar residues" evidence="1">
    <location>
        <begin position="1"/>
        <end position="12"/>
    </location>
</feature>
<dbReference type="Proteomes" id="UP000051461">
    <property type="component" value="Unassembled WGS sequence"/>
</dbReference>